<dbReference type="Pfam" id="PF00213">
    <property type="entry name" value="OSCP"/>
    <property type="match status" value="1"/>
</dbReference>
<comment type="subcellular location">
    <subcellularLocation>
        <location evidence="1">Membrane</location>
    </subcellularLocation>
</comment>
<protein>
    <submittedName>
        <fullName evidence="7">F0F1 ATP synthase subunit delta</fullName>
    </submittedName>
</protein>
<dbReference type="Proteomes" id="UP001197609">
    <property type="component" value="Unassembled WGS sequence"/>
</dbReference>
<dbReference type="GO" id="GO:0046933">
    <property type="term" value="F:proton-transporting ATP synthase activity, rotational mechanism"/>
    <property type="evidence" value="ECO:0007669"/>
    <property type="project" value="InterPro"/>
</dbReference>
<dbReference type="EMBL" id="JAIOIU010000123">
    <property type="protein sequence ID" value="MBZ0160368.1"/>
    <property type="molecule type" value="Genomic_DNA"/>
</dbReference>
<gene>
    <name evidence="7" type="ORF">K8G79_09565</name>
</gene>
<evidence type="ECO:0000313" key="7">
    <source>
        <dbReference type="EMBL" id="MBZ0160368.1"/>
    </source>
</evidence>
<evidence type="ECO:0000256" key="6">
    <source>
        <dbReference type="ARBA" id="ARBA00023310"/>
    </source>
</evidence>
<evidence type="ECO:0000256" key="4">
    <source>
        <dbReference type="ARBA" id="ARBA00023065"/>
    </source>
</evidence>
<evidence type="ECO:0000256" key="5">
    <source>
        <dbReference type="ARBA" id="ARBA00023136"/>
    </source>
</evidence>
<keyword evidence="4" id="KW-0406">Ion transport</keyword>
<evidence type="ECO:0000256" key="3">
    <source>
        <dbReference type="ARBA" id="ARBA00022781"/>
    </source>
</evidence>
<evidence type="ECO:0000256" key="1">
    <source>
        <dbReference type="ARBA" id="ARBA00004370"/>
    </source>
</evidence>
<keyword evidence="2" id="KW-0813">Transport</keyword>
<comment type="caution">
    <text evidence="7">The sequence shown here is derived from an EMBL/GenBank/DDBJ whole genome shotgun (WGS) entry which is preliminary data.</text>
</comment>
<organism evidence="7 8">
    <name type="scientific">Candidatus Methylomirabilis tolerans</name>
    <dbReference type="NCBI Taxonomy" id="3123416"/>
    <lineage>
        <taxon>Bacteria</taxon>
        <taxon>Candidatus Methylomirabilota</taxon>
        <taxon>Candidatus Methylomirabilia</taxon>
        <taxon>Candidatus Methylomirabilales</taxon>
        <taxon>Candidatus Methylomirabilaceae</taxon>
        <taxon>Candidatus Methylomirabilis</taxon>
    </lineage>
</organism>
<evidence type="ECO:0000313" key="8">
    <source>
        <dbReference type="Proteomes" id="UP001197609"/>
    </source>
</evidence>
<sequence length="130" mass="14278">MKIKKEAKREAKQLFCWCLVNGVLDENRVRHVAQHVVAAGHRDCPAILSHFRRLVKLELARHTATIESAIPLPADVRAAVEAGLASRYGPGLTIAFAHRPELIGGMRIRVDSDVYDGSVRAGLAALEQSF</sequence>
<evidence type="ECO:0000256" key="2">
    <source>
        <dbReference type="ARBA" id="ARBA00022448"/>
    </source>
</evidence>
<keyword evidence="6" id="KW-0066">ATP synthesis</keyword>
<accession>A0AAJ1AIG9</accession>
<dbReference type="InterPro" id="IPR000711">
    <property type="entry name" value="ATPase_OSCP/dsu"/>
</dbReference>
<dbReference type="AlphaFoldDB" id="A0AAJ1AIG9"/>
<keyword evidence="5" id="KW-0472">Membrane</keyword>
<proteinExistence type="predicted"/>
<name>A0AAJ1AIG9_9BACT</name>
<reference evidence="7 8" key="1">
    <citation type="journal article" date="2021" name="bioRxiv">
        <title>Unraveling nitrogen, sulfur and carbon metabolic pathways and microbial community transcriptional responses to substrate deprivation and toxicity stresses in a bioreactor mimicking anoxic brackish coastal sediment conditions.</title>
        <authorList>
            <person name="Martins P.D."/>
            <person name="Echeveste M.J."/>
            <person name="Arshad A."/>
            <person name="Kurth J."/>
            <person name="Ouboter H."/>
            <person name="Jetten M.S.M."/>
            <person name="Welte C.U."/>
        </authorList>
    </citation>
    <scope>NUCLEOTIDE SEQUENCE [LARGE SCALE GENOMIC DNA]</scope>
    <source>
        <strain evidence="7">MAG_38</strain>
    </source>
</reference>
<keyword evidence="3" id="KW-0375">Hydrogen ion transport</keyword>
<dbReference type="GO" id="GO:0016020">
    <property type="term" value="C:membrane"/>
    <property type="evidence" value="ECO:0007669"/>
    <property type="project" value="UniProtKB-SubCell"/>
</dbReference>